<sequence length="205" mass="23197">MQSEILSEDQQDCLQELINIAYGSGTAAISEILDAFATLSIPKINIIETKYLKEHLENQVQVGMPQYLATQLINGKFSSENLFIIDEDSSKNLAHEFGLEDEELDDQNEISDVILEITNILSSSTISKFAEEMEIEVSFSPPSVKLLNSLDEMDSNFIDKYQQVIIISTILQFENQNIRGELLILTTDDTIEFIKELLDKILDEL</sequence>
<keyword evidence="4" id="KW-1185">Reference proteome</keyword>
<dbReference type="EMBL" id="PDKN01000002">
    <property type="protein sequence ID" value="RXJ60237.1"/>
    <property type="molecule type" value="Genomic_DNA"/>
</dbReference>
<evidence type="ECO:0000313" key="4">
    <source>
        <dbReference type="Proteomes" id="UP000290657"/>
    </source>
</evidence>
<gene>
    <name evidence="3" type="ORF">CRV04_04335</name>
</gene>
<dbReference type="RefSeq" id="WP_128995586.1">
    <property type="nucleotide sequence ID" value="NZ_PDKN01000002.1"/>
</dbReference>
<name>A0A4Q0XRT9_9BACT</name>
<dbReference type="GO" id="GO:0016787">
    <property type="term" value="F:hydrolase activity"/>
    <property type="evidence" value="ECO:0007669"/>
    <property type="project" value="InterPro"/>
</dbReference>
<protein>
    <submittedName>
        <fullName evidence="3">Chemotaxis protein CheC</fullName>
    </submittedName>
</protein>
<dbReference type="InterPro" id="IPR028976">
    <property type="entry name" value="CheC-like_sf"/>
</dbReference>
<dbReference type="GO" id="GO:0006935">
    <property type="term" value="P:chemotaxis"/>
    <property type="evidence" value="ECO:0007669"/>
    <property type="project" value="UniProtKB-KW"/>
</dbReference>
<keyword evidence="1" id="KW-0145">Chemotaxis</keyword>
<dbReference type="Gene3D" id="3.40.1550.10">
    <property type="entry name" value="CheC-like"/>
    <property type="match status" value="1"/>
</dbReference>
<dbReference type="PANTHER" id="PTHR43484">
    <property type="match status" value="1"/>
</dbReference>
<dbReference type="OrthoDB" id="5338923at2"/>
<proteinExistence type="predicted"/>
<dbReference type="SUPFAM" id="SSF103039">
    <property type="entry name" value="CheC-like"/>
    <property type="match status" value="1"/>
</dbReference>
<evidence type="ECO:0000256" key="1">
    <source>
        <dbReference type="ARBA" id="ARBA00022500"/>
    </source>
</evidence>
<organism evidence="3 4">
    <name type="scientific">Candidatus Marinarcus aquaticus</name>
    <dbReference type="NCBI Taxonomy" id="2044504"/>
    <lineage>
        <taxon>Bacteria</taxon>
        <taxon>Pseudomonadati</taxon>
        <taxon>Campylobacterota</taxon>
        <taxon>Epsilonproteobacteria</taxon>
        <taxon>Campylobacterales</taxon>
        <taxon>Arcobacteraceae</taxon>
        <taxon>Candidatus Marinarcus</taxon>
    </lineage>
</organism>
<reference evidence="3 4" key="1">
    <citation type="submission" date="2017-10" db="EMBL/GenBank/DDBJ databases">
        <title>Genomics of the genus Arcobacter.</title>
        <authorList>
            <person name="Perez-Cataluna A."/>
            <person name="Figueras M.J."/>
        </authorList>
    </citation>
    <scope>NUCLEOTIDE SEQUENCE [LARGE SCALE GENOMIC DNA]</scope>
    <source>
        <strain evidence="3 4">CECT 8987</strain>
    </source>
</reference>
<dbReference type="InterPro" id="IPR028051">
    <property type="entry name" value="CheX-like_dom"/>
</dbReference>
<feature type="domain" description="Chemotaxis phosphatase CheX-like" evidence="2">
    <location>
        <begin position="73"/>
        <end position="144"/>
    </location>
</feature>
<dbReference type="CDD" id="cd17910">
    <property type="entry name" value="CheC_ClassII"/>
    <property type="match status" value="1"/>
</dbReference>
<dbReference type="AlphaFoldDB" id="A0A4Q0XRT9"/>
<evidence type="ECO:0000259" key="2">
    <source>
        <dbReference type="Pfam" id="PF13690"/>
    </source>
</evidence>
<dbReference type="Proteomes" id="UP000290657">
    <property type="component" value="Unassembled WGS sequence"/>
</dbReference>
<dbReference type="InterPro" id="IPR051469">
    <property type="entry name" value="FliN/MopA/SpaO"/>
</dbReference>
<comment type="caution">
    <text evidence="3">The sequence shown here is derived from an EMBL/GenBank/DDBJ whole genome shotgun (WGS) entry which is preliminary data.</text>
</comment>
<evidence type="ECO:0000313" key="3">
    <source>
        <dbReference type="EMBL" id="RXJ60237.1"/>
    </source>
</evidence>
<accession>A0A4Q0XRT9</accession>
<dbReference type="PANTHER" id="PTHR43484:SF1">
    <property type="entry name" value="FLAGELLAR MOTOR SWITCH PROTEIN FLIN"/>
    <property type="match status" value="1"/>
</dbReference>
<dbReference type="Pfam" id="PF13690">
    <property type="entry name" value="CheX"/>
    <property type="match status" value="1"/>
</dbReference>